<dbReference type="PANTHER" id="PTHR11669">
    <property type="entry name" value="REPLICATION FACTOR C / DNA POLYMERASE III GAMMA-TAU SUBUNIT"/>
    <property type="match status" value="1"/>
</dbReference>
<dbReference type="Proteomes" id="UP001298681">
    <property type="component" value="Unassembled WGS sequence"/>
</dbReference>
<dbReference type="RefSeq" id="WP_237967042.1">
    <property type="nucleotide sequence ID" value="NZ_JAKNHQ010000016.1"/>
</dbReference>
<dbReference type="SUPFAM" id="SSF52540">
    <property type="entry name" value="P-loop containing nucleoside triphosphate hydrolases"/>
    <property type="match status" value="1"/>
</dbReference>
<comment type="caution">
    <text evidence="1">The sequence shown here is derived from an EMBL/GenBank/DDBJ whole genome shotgun (WGS) entry which is preliminary data.</text>
</comment>
<keyword evidence="1" id="KW-0067">ATP-binding</keyword>
<sequence>MNFEGIRCSETVKQSLSLAFQEARLPHAILLEGPAGSGKSELARWIAKAAVCTGEGERPCGHCPGCIKAAAGAHPDITIVGGGTAARSFHVDTIRQIRADAYIKPNEAPLRVFLLEGAETMSEQAQNALLKVFEEPPDRVLFLLTVTSAVKLLPTVRSRAQLFTLEGEEQADPADLELAAAICQAIPAPGEAKLLELTAPLIKDKERFRRILKQLVLLFRDACVLRAGGASCLSHQPEAAGELAHTLTRDQLMRLLEYAQSAQKAQDQNANAALLVTTFCARMRAASHGRHA</sequence>
<evidence type="ECO:0000313" key="2">
    <source>
        <dbReference type="Proteomes" id="UP001298681"/>
    </source>
</evidence>
<dbReference type="InterPro" id="IPR050238">
    <property type="entry name" value="DNA_Rep/Repair_Clamp_Loader"/>
</dbReference>
<dbReference type="EMBL" id="JAKNHQ010000016">
    <property type="protein sequence ID" value="MCG4611492.1"/>
    <property type="molecule type" value="Genomic_DNA"/>
</dbReference>
<gene>
    <name evidence="1" type="ORF">L0P57_11200</name>
</gene>
<evidence type="ECO:0000313" key="1">
    <source>
        <dbReference type="EMBL" id="MCG4611492.1"/>
    </source>
</evidence>
<accession>A0ABS9ML11</accession>
<dbReference type="Pfam" id="PF13177">
    <property type="entry name" value="DNA_pol3_delta2"/>
    <property type="match status" value="1"/>
</dbReference>
<reference evidence="1 2" key="1">
    <citation type="submission" date="2022-01" db="EMBL/GenBank/DDBJ databases">
        <title>Collection of gut derived symbiotic bacterial strains cultured from healthy donors.</title>
        <authorList>
            <person name="Lin H."/>
            <person name="Kohout C."/>
            <person name="Waligurski E."/>
            <person name="Pamer E.G."/>
        </authorList>
    </citation>
    <scope>NUCLEOTIDE SEQUENCE [LARGE SCALE GENOMIC DNA]</scope>
    <source>
        <strain evidence="1 2">DFI.7.58</strain>
    </source>
</reference>
<proteinExistence type="predicted"/>
<dbReference type="GO" id="GO:0005524">
    <property type="term" value="F:ATP binding"/>
    <property type="evidence" value="ECO:0007669"/>
    <property type="project" value="UniProtKB-KW"/>
</dbReference>
<keyword evidence="2" id="KW-1185">Reference proteome</keyword>
<keyword evidence="1" id="KW-0547">Nucleotide-binding</keyword>
<dbReference type="InterPro" id="IPR027417">
    <property type="entry name" value="P-loop_NTPase"/>
</dbReference>
<dbReference type="Gene3D" id="3.40.50.300">
    <property type="entry name" value="P-loop containing nucleotide triphosphate hydrolases"/>
    <property type="match status" value="1"/>
</dbReference>
<protein>
    <submittedName>
        <fullName evidence="1">ATP-binding protein</fullName>
    </submittedName>
</protein>
<organism evidence="1 2">
    <name type="scientific">Anaeromassilibacillus senegalensis</name>
    <dbReference type="NCBI Taxonomy" id="1673717"/>
    <lineage>
        <taxon>Bacteria</taxon>
        <taxon>Bacillati</taxon>
        <taxon>Bacillota</taxon>
        <taxon>Clostridia</taxon>
        <taxon>Eubacteriales</taxon>
        <taxon>Acutalibacteraceae</taxon>
        <taxon>Anaeromassilibacillus</taxon>
    </lineage>
</organism>
<dbReference type="PANTHER" id="PTHR11669:SF8">
    <property type="entry name" value="DNA POLYMERASE III SUBUNIT DELTA"/>
    <property type="match status" value="1"/>
</dbReference>
<name>A0ABS9ML11_9FIRM</name>